<feature type="non-terminal residue" evidence="2">
    <location>
        <position position="141"/>
    </location>
</feature>
<gene>
    <name evidence="2" type="ORF">PHYSODRAFT_433406</name>
</gene>
<reference evidence="2 3" key="1">
    <citation type="journal article" date="2006" name="Science">
        <title>Phytophthora genome sequences uncover evolutionary origins and mechanisms of pathogenesis.</title>
        <authorList>
            <person name="Tyler B.M."/>
            <person name="Tripathy S."/>
            <person name="Zhang X."/>
            <person name="Dehal P."/>
            <person name="Jiang R.H."/>
            <person name="Aerts A."/>
            <person name="Arredondo F.D."/>
            <person name="Baxter L."/>
            <person name="Bensasson D."/>
            <person name="Beynon J.L."/>
            <person name="Chapman J."/>
            <person name="Damasceno C.M."/>
            <person name="Dorrance A.E."/>
            <person name="Dou D."/>
            <person name="Dickerman A.W."/>
            <person name="Dubchak I.L."/>
            <person name="Garbelotto M."/>
            <person name="Gijzen M."/>
            <person name="Gordon S.G."/>
            <person name="Govers F."/>
            <person name="Grunwald N.J."/>
            <person name="Huang W."/>
            <person name="Ivors K.L."/>
            <person name="Jones R.W."/>
            <person name="Kamoun S."/>
            <person name="Krampis K."/>
            <person name="Lamour K.H."/>
            <person name="Lee M.K."/>
            <person name="McDonald W.H."/>
            <person name="Medina M."/>
            <person name="Meijer H.J."/>
            <person name="Nordberg E.K."/>
            <person name="Maclean D.J."/>
            <person name="Ospina-Giraldo M.D."/>
            <person name="Morris P.F."/>
            <person name="Phuntumart V."/>
            <person name="Putnam N.H."/>
            <person name="Rash S."/>
            <person name="Rose J.K."/>
            <person name="Sakihama Y."/>
            <person name="Salamov A.A."/>
            <person name="Savidor A."/>
            <person name="Scheuring C.F."/>
            <person name="Smith B.M."/>
            <person name="Sobral B.W."/>
            <person name="Terry A."/>
            <person name="Torto-Alalibo T.A."/>
            <person name="Win J."/>
            <person name="Xu Z."/>
            <person name="Zhang H."/>
            <person name="Grigoriev I.V."/>
            <person name="Rokhsar D.S."/>
            <person name="Boore J.L."/>
        </authorList>
    </citation>
    <scope>NUCLEOTIDE SEQUENCE [LARGE SCALE GENOMIC DNA]</scope>
    <source>
        <strain evidence="2 3">P6497</strain>
    </source>
</reference>
<evidence type="ECO:0000313" key="3">
    <source>
        <dbReference type="Proteomes" id="UP000002640"/>
    </source>
</evidence>
<dbReference type="STRING" id="1094619.G4Z4V9"/>
<organism evidence="2 3">
    <name type="scientific">Phytophthora sojae (strain P6497)</name>
    <name type="common">Soybean stem and root rot agent</name>
    <name type="synonym">Phytophthora megasperma f. sp. glycines</name>
    <dbReference type="NCBI Taxonomy" id="1094619"/>
    <lineage>
        <taxon>Eukaryota</taxon>
        <taxon>Sar</taxon>
        <taxon>Stramenopiles</taxon>
        <taxon>Oomycota</taxon>
        <taxon>Peronosporomycetes</taxon>
        <taxon>Peronosporales</taxon>
        <taxon>Peronosporaceae</taxon>
        <taxon>Phytophthora</taxon>
    </lineage>
</organism>
<evidence type="ECO:0008006" key="4">
    <source>
        <dbReference type="Google" id="ProtNLM"/>
    </source>
</evidence>
<dbReference type="EMBL" id="JH159153">
    <property type="protein sequence ID" value="EGZ22288.1"/>
    <property type="molecule type" value="Genomic_DNA"/>
</dbReference>
<feature type="non-terminal residue" evidence="2">
    <location>
        <position position="1"/>
    </location>
</feature>
<accession>G4Z4V9</accession>
<dbReference type="GeneID" id="20652375"/>
<evidence type="ECO:0000256" key="1">
    <source>
        <dbReference type="ARBA" id="ARBA00023125"/>
    </source>
</evidence>
<evidence type="ECO:0000313" key="2">
    <source>
        <dbReference type="EMBL" id="EGZ22288.1"/>
    </source>
</evidence>
<dbReference type="GO" id="GO:0003677">
    <property type="term" value="F:DNA binding"/>
    <property type="evidence" value="ECO:0007669"/>
    <property type="project" value="UniProtKB-KW"/>
</dbReference>
<dbReference type="RefSeq" id="XP_009525005.1">
    <property type="nucleotide sequence ID" value="XM_009526710.1"/>
</dbReference>
<dbReference type="KEGG" id="psoj:PHYSODRAFT_433406"/>
<keyword evidence="3" id="KW-1185">Reference proteome</keyword>
<protein>
    <recommendedName>
        <fullName evidence="4">Core-binding (CB) domain-containing protein</fullName>
    </recommendedName>
</protein>
<dbReference type="InParanoid" id="G4Z4V9"/>
<keyword evidence="1" id="KW-0238">DNA-binding</keyword>
<dbReference type="Proteomes" id="UP000002640">
    <property type="component" value="Unassembled WGS sequence"/>
</dbReference>
<dbReference type="AlphaFoldDB" id="G4Z4V9"/>
<dbReference type="InterPro" id="IPR010998">
    <property type="entry name" value="Integrase_recombinase_N"/>
</dbReference>
<dbReference type="SUPFAM" id="SSF47823">
    <property type="entry name" value="lambda integrase-like, N-terminal domain"/>
    <property type="match status" value="1"/>
</dbReference>
<name>G4Z4V9_PHYSP</name>
<sequence>LQVELEESANATLDRCRETRPANTTRAYAPKQREFKAWCDRKGFHETTRYPVTASKLHLFLQEEVVDREVRVKNTTLSDLYNDQHSHGANAHPHPRNSLIKALLSTLKREKHEKNKREYVDRGVGSLLVGYCTTDDLVAIS</sequence>
<dbReference type="Gene3D" id="1.10.150.130">
    <property type="match status" value="1"/>
</dbReference>
<proteinExistence type="predicted"/>